<accession>A0A8J6CAF2</accession>
<gene>
    <name evidence="1" type="ORF">KFE25_000199</name>
</gene>
<comment type="caution">
    <text evidence="1">The sequence shown here is derived from an EMBL/GenBank/DDBJ whole genome shotgun (WGS) entry which is preliminary data.</text>
</comment>
<evidence type="ECO:0000313" key="1">
    <source>
        <dbReference type="EMBL" id="KAG8464031.1"/>
    </source>
</evidence>
<dbReference type="Proteomes" id="UP000751190">
    <property type="component" value="Unassembled WGS sequence"/>
</dbReference>
<reference evidence="1" key="1">
    <citation type="submission" date="2021-05" db="EMBL/GenBank/DDBJ databases">
        <title>The genome of the haptophyte Pavlova lutheri (Diacronema luteri, Pavlovales) - a model for lipid biosynthesis in eukaryotic algae.</title>
        <authorList>
            <person name="Hulatt C.J."/>
            <person name="Posewitz M.C."/>
        </authorList>
    </citation>
    <scope>NUCLEOTIDE SEQUENCE</scope>
    <source>
        <strain evidence="1">NIVA-4/92</strain>
    </source>
</reference>
<dbReference type="OrthoDB" id="10349484at2759"/>
<proteinExistence type="predicted"/>
<name>A0A8J6CAF2_DIALT</name>
<protein>
    <submittedName>
        <fullName evidence="1">Uncharacterized protein</fullName>
    </submittedName>
</protein>
<organism evidence="1 2">
    <name type="scientific">Diacronema lutheri</name>
    <name type="common">Unicellular marine alga</name>
    <name type="synonym">Monochrysis lutheri</name>
    <dbReference type="NCBI Taxonomy" id="2081491"/>
    <lineage>
        <taxon>Eukaryota</taxon>
        <taxon>Haptista</taxon>
        <taxon>Haptophyta</taxon>
        <taxon>Pavlovophyceae</taxon>
        <taxon>Pavlovales</taxon>
        <taxon>Pavlovaceae</taxon>
        <taxon>Diacronema</taxon>
    </lineage>
</organism>
<sequence>MLPFDRGVVGELKVTPEDVRKTVGFGRFWPRQAHGLQTGAWTYDGLWMPPGAPAKARMYPWGDKGKSTLVLGFDKGTWTTTQADILKPPSAEEMAYARAHPQPTVAPGAAERKGVLKLDRSPYNALTGYRKPGIAAHERLDVPGKREMASRTITDLYSEALDAKWLRAQPDPRTALRTPTSEVRDHFVDPAAARLRGTPDAPEQRRFLDAVGVFKSTGSIGPPGW</sequence>
<dbReference type="AlphaFoldDB" id="A0A8J6CAF2"/>
<evidence type="ECO:0000313" key="2">
    <source>
        <dbReference type="Proteomes" id="UP000751190"/>
    </source>
</evidence>
<dbReference type="EMBL" id="JAGTXO010000014">
    <property type="protein sequence ID" value="KAG8464031.1"/>
    <property type="molecule type" value="Genomic_DNA"/>
</dbReference>
<keyword evidence="2" id="KW-1185">Reference proteome</keyword>